<keyword evidence="5" id="KW-0411">Iron-sulfur</keyword>
<evidence type="ECO:0000256" key="3">
    <source>
        <dbReference type="ARBA" id="ARBA00022723"/>
    </source>
</evidence>
<name>A0A6J5LFT0_9CAUD</name>
<keyword evidence="2" id="KW-0949">S-adenosyl-L-methionine</keyword>
<proteinExistence type="predicted"/>
<dbReference type="GO" id="GO:0051536">
    <property type="term" value="F:iron-sulfur cluster binding"/>
    <property type="evidence" value="ECO:0007669"/>
    <property type="project" value="UniProtKB-KW"/>
</dbReference>
<dbReference type="InterPro" id="IPR023404">
    <property type="entry name" value="rSAM_horseshoe"/>
</dbReference>
<dbReference type="EMBL" id="LR796274">
    <property type="protein sequence ID" value="CAB4133548.1"/>
    <property type="molecule type" value="Genomic_DNA"/>
</dbReference>
<evidence type="ECO:0000256" key="1">
    <source>
        <dbReference type="ARBA" id="ARBA00001966"/>
    </source>
</evidence>
<dbReference type="PROSITE" id="PS51918">
    <property type="entry name" value="RADICAL_SAM"/>
    <property type="match status" value="1"/>
</dbReference>
<evidence type="ECO:0000256" key="4">
    <source>
        <dbReference type="ARBA" id="ARBA00023004"/>
    </source>
</evidence>
<gene>
    <name evidence="7" type="ORF">UFOVP257_270</name>
</gene>
<reference evidence="7" key="1">
    <citation type="submission" date="2020-04" db="EMBL/GenBank/DDBJ databases">
        <authorList>
            <person name="Chiriac C."/>
            <person name="Salcher M."/>
            <person name="Ghai R."/>
            <person name="Kavagutti S V."/>
        </authorList>
    </citation>
    <scope>NUCLEOTIDE SEQUENCE</scope>
</reference>
<dbReference type="SMART" id="SM00729">
    <property type="entry name" value="Elp3"/>
    <property type="match status" value="1"/>
</dbReference>
<evidence type="ECO:0000256" key="5">
    <source>
        <dbReference type="ARBA" id="ARBA00023014"/>
    </source>
</evidence>
<dbReference type="SFLD" id="SFLDG01082">
    <property type="entry name" value="B12-binding_domain_containing"/>
    <property type="match status" value="1"/>
</dbReference>
<evidence type="ECO:0000259" key="6">
    <source>
        <dbReference type="PROSITE" id="PS51918"/>
    </source>
</evidence>
<dbReference type="Gene3D" id="3.80.30.20">
    <property type="entry name" value="tm_1862 like domain"/>
    <property type="match status" value="1"/>
</dbReference>
<dbReference type="InterPro" id="IPR007197">
    <property type="entry name" value="rSAM"/>
</dbReference>
<dbReference type="GO" id="GO:0046872">
    <property type="term" value="F:metal ion binding"/>
    <property type="evidence" value="ECO:0007669"/>
    <property type="project" value="UniProtKB-KW"/>
</dbReference>
<feature type="domain" description="Radical SAM core" evidence="6">
    <location>
        <begin position="196"/>
        <end position="424"/>
    </location>
</feature>
<accession>A0A6J5LFT0</accession>
<keyword evidence="4" id="KW-0408">Iron</keyword>
<dbReference type="PANTHER" id="PTHR43409">
    <property type="entry name" value="ANAEROBIC MAGNESIUM-PROTOPORPHYRIN IX MONOMETHYL ESTER CYCLASE-RELATED"/>
    <property type="match status" value="1"/>
</dbReference>
<evidence type="ECO:0000313" key="7">
    <source>
        <dbReference type="EMBL" id="CAB4133548.1"/>
    </source>
</evidence>
<sequence>MYDIIFFTDDTNNIASAPPIGAYKCAHVLRKNGYKCLVVNHFSAFTLDELYKLIDLTVDNKTKLIGFSTTFLKSIGITKIEGQPSPLYPELPVDQVFPHGKEIENQIIKYCRDKNSKIKTLVGGAKAHPNFNNKNIDYVCIGYSEVSVVNLANYLNNIEDLQFATKNIWGTIVLDDRFAKTYDFSNSDFEWLPEDVVNHKTLPIEIARGCIFKCKFCSYPLNGKQNLDFVKSEKQLDYELRRNYEEFGINTYLLVDDTFNDHEDKLNKMLRVVKQLPFQPKFWGYHRLDLISTRPHTMDILYDIGVRSMFFGIETLNPISAKIIGKGYDRKKQIKALETMRTKYDNDISLHGSFIIGLPQDTEEYAMDTYQQILNQTIPLHSWNFYPLIIFRQNLTTYASDIEKNFKSYGYEEIHELGESLIPNNSPIRFDKIINWKNQNTDFQRVTKLSNFITKNSYENAKMHVSGQFAMSIASMNHPVYNFETVRNTFFRDFNFYEVEEVVRKQFIEEYKQKLFAHLAQ</sequence>
<dbReference type="CDD" id="cd01335">
    <property type="entry name" value="Radical_SAM"/>
    <property type="match status" value="1"/>
</dbReference>
<dbReference type="InterPro" id="IPR058240">
    <property type="entry name" value="rSAM_sf"/>
</dbReference>
<dbReference type="SUPFAM" id="SSF102114">
    <property type="entry name" value="Radical SAM enzymes"/>
    <property type="match status" value="1"/>
</dbReference>
<evidence type="ECO:0000256" key="2">
    <source>
        <dbReference type="ARBA" id="ARBA00022691"/>
    </source>
</evidence>
<dbReference type="InterPro" id="IPR006638">
    <property type="entry name" value="Elp3/MiaA/NifB-like_rSAM"/>
</dbReference>
<dbReference type="Pfam" id="PF04055">
    <property type="entry name" value="Radical_SAM"/>
    <property type="match status" value="1"/>
</dbReference>
<organism evidence="7">
    <name type="scientific">uncultured Caudovirales phage</name>
    <dbReference type="NCBI Taxonomy" id="2100421"/>
    <lineage>
        <taxon>Viruses</taxon>
        <taxon>Duplodnaviria</taxon>
        <taxon>Heunggongvirae</taxon>
        <taxon>Uroviricota</taxon>
        <taxon>Caudoviricetes</taxon>
        <taxon>Peduoviridae</taxon>
        <taxon>Maltschvirus</taxon>
        <taxon>Maltschvirus maltsch</taxon>
    </lineage>
</organism>
<dbReference type="InterPro" id="IPR051198">
    <property type="entry name" value="BchE-like"/>
</dbReference>
<keyword evidence="3" id="KW-0479">Metal-binding</keyword>
<dbReference type="GO" id="GO:0003824">
    <property type="term" value="F:catalytic activity"/>
    <property type="evidence" value="ECO:0007669"/>
    <property type="project" value="InterPro"/>
</dbReference>
<protein>
    <submittedName>
        <fullName evidence="7">COG1032 Fe-S oxidoreductase</fullName>
    </submittedName>
</protein>
<comment type="cofactor">
    <cofactor evidence="1">
        <name>[4Fe-4S] cluster</name>
        <dbReference type="ChEBI" id="CHEBI:49883"/>
    </cofactor>
</comment>
<dbReference type="SFLD" id="SFLDS00029">
    <property type="entry name" value="Radical_SAM"/>
    <property type="match status" value="1"/>
</dbReference>